<keyword evidence="1" id="KW-0812">Transmembrane</keyword>
<name>A0A915EQA7_9BILA</name>
<keyword evidence="1" id="KW-0472">Membrane</keyword>
<dbReference type="AlphaFoldDB" id="A0A915EQA7"/>
<protein>
    <submittedName>
        <fullName evidence="3">Uncharacterized protein</fullName>
    </submittedName>
</protein>
<dbReference type="WBParaSite" id="jg9267">
    <property type="protein sequence ID" value="jg9267"/>
    <property type="gene ID" value="jg9267"/>
</dbReference>
<organism evidence="2 3">
    <name type="scientific">Ditylenchus dipsaci</name>
    <dbReference type="NCBI Taxonomy" id="166011"/>
    <lineage>
        <taxon>Eukaryota</taxon>
        <taxon>Metazoa</taxon>
        <taxon>Ecdysozoa</taxon>
        <taxon>Nematoda</taxon>
        <taxon>Chromadorea</taxon>
        <taxon>Rhabditida</taxon>
        <taxon>Tylenchina</taxon>
        <taxon>Tylenchomorpha</taxon>
        <taxon>Sphaerularioidea</taxon>
        <taxon>Anguinidae</taxon>
        <taxon>Anguininae</taxon>
        <taxon>Ditylenchus</taxon>
    </lineage>
</organism>
<evidence type="ECO:0000313" key="2">
    <source>
        <dbReference type="Proteomes" id="UP000887574"/>
    </source>
</evidence>
<accession>A0A915EQA7</accession>
<dbReference type="Proteomes" id="UP000887574">
    <property type="component" value="Unplaced"/>
</dbReference>
<feature type="transmembrane region" description="Helical" evidence="1">
    <location>
        <begin position="23"/>
        <end position="41"/>
    </location>
</feature>
<evidence type="ECO:0000313" key="3">
    <source>
        <dbReference type="WBParaSite" id="jg9267"/>
    </source>
</evidence>
<feature type="transmembrane region" description="Helical" evidence="1">
    <location>
        <begin position="46"/>
        <end position="67"/>
    </location>
</feature>
<keyword evidence="2" id="KW-1185">Reference proteome</keyword>
<evidence type="ECO:0000256" key="1">
    <source>
        <dbReference type="SAM" id="Phobius"/>
    </source>
</evidence>
<reference evidence="3" key="1">
    <citation type="submission" date="2022-11" db="UniProtKB">
        <authorList>
            <consortium name="WormBaseParasite"/>
        </authorList>
    </citation>
    <scope>IDENTIFICATION</scope>
</reference>
<feature type="transmembrane region" description="Helical" evidence="1">
    <location>
        <begin position="73"/>
        <end position="100"/>
    </location>
</feature>
<proteinExistence type="predicted"/>
<sequence>MVPKEDSAELDWSIEYYFKPKTIAVWFAAFLILLDCLNICWNRKALIFLLSVVELISCLAILATLVLEKPLLYAPSIVVSFVSALLYGWSACVFSILLFFGDQMKMNFNAYFGELLGVGVNDYMKSPLESRLFG</sequence>
<keyword evidence="1" id="KW-1133">Transmembrane helix</keyword>